<evidence type="ECO:0000313" key="1">
    <source>
        <dbReference type="EMBL" id="KAJ0173148.1"/>
    </source>
</evidence>
<protein>
    <submittedName>
        <fullName evidence="1">Uncharacterized protein</fullName>
    </submittedName>
</protein>
<reference evidence="1 2" key="1">
    <citation type="journal article" date="2021" name="Front. Genet.">
        <title>Chromosome-Level Genome Assembly Reveals Significant Gene Expansion in the Toll and IMD Signaling Pathways of Dendrolimus kikuchii.</title>
        <authorList>
            <person name="Zhou J."/>
            <person name="Wu P."/>
            <person name="Xiong Z."/>
            <person name="Liu N."/>
            <person name="Zhao N."/>
            <person name="Ji M."/>
            <person name="Qiu Y."/>
            <person name="Yang B."/>
        </authorList>
    </citation>
    <scope>NUCLEOTIDE SEQUENCE [LARGE SCALE GENOMIC DNA]</scope>
    <source>
        <strain evidence="1">Ann1</strain>
    </source>
</reference>
<comment type="caution">
    <text evidence="1">The sequence shown here is derived from an EMBL/GenBank/DDBJ whole genome shotgun (WGS) entry which is preliminary data.</text>
</comment>
<accession>A0ACC1CNG6</accession>
<organism evidence="1 2">
    <name type="scientific">Dendrolimus kikuchii</name>
    <dbReference type="NCBI Taxonomy" id="765133"/>
    <lineage>
        <taxon>Eukaryota</taxon>
        <taxon>Metazoa</taxon>
        <taxon>Ecdysozoa</taxon>
        <taxon>Arthropoda</taxon>
        <taxon>Hexapoda</taxon>
        <taxon>Insecta</taxon>
        <taxon>Pterygota</taxon>
        <taxon>Neoptera</taxon>
        <taxon>Endopterygota</taxon>
        <taxon>Lepidoptera</taxon>
        <taxon>Glossata</taxon>
        <taxon>Ditrysia</taxon>
        <taxon>Bombycoidea</taxon>
        <taxon>Lasiocampidae</taxon>
        <taxon>Dendrolimus</taxon>
    </lineage>
</organism>
<evidence type="ECO:0000313" key="2">
    <source>
        <dbReference type="Proteomes" id="UP000824533"/>
    </source>
</evidence>
<dbReference type="Proteomes" id="UP000824533">
    <property type="component" value="Linkage Group LG20"/>
</dbReference>
<dbReference type="EMBL" id="CM034406">
    <property type="protein sequence ID" value="KAJ0173148.1"/>
    <property type="molecule type" value="Genomic_DNA"/>
</dbReference>
<proteinExistence type="predicted"/>
<keyword evidence="2" id="KW-1185">Reference proteome</keyword>
<sequence length="313" mass="36085">MESLSNTPVLEFPPNTLKIVRKVFGLDKPGEMAEAVSILDQWVKKQEHFLKKDFSKEYLERTIILGKGSIETAKKRLDKLCTMKTLVPKFFSYSNIREELPDLLNCSWGTLLPKLTSDFHRVLLIRMRNTDFTLSQSGQMFYLCIILLEYIKAHDYCAGFILVFDCRHINVMDLISKVDMIELQRFLPILVGGYGTVIKGLVWITESKMIHGFISVLKTMLSSKMGSRIYVFSDLESLHNYLPKDILPLDFGGTEKTTEQLYDNIINVLTSKEHVEYVKEMQKAKTDEKMRIGNGFNEEYLGMPGTFRNLHVD</sequence>
<gene>
    <name evidence="1" type="ORF">K1T71_011324</name>
</gene>
<name>A0ACC1CNG6_9NEOP</name>